<protein>
    <submittedName>
        <fullName evidence="1">Uncharacterized protein</fullName>
    </submittedName>
</protein>
<dbReference type="EMBL" id="JBANMG010000006">
    <property type="protein sequence ID" value="KAK6952059.1"/>
    <property type="molecule type" value="Genomic_DNA"/>
</dbReference>
<sequence>MPDLMQDSSRGDADEIERVNVELYEAGGEEGSGFHVFNITDDQYHRAEVLQRTGAIDITCSLKKVVHGAMSADSDRYATLIVMEWGFQPRSSRRISEATVELLFESSSPDSVIEVEKISFEDTYSLMPTTQEETLTKSGEVTIGAEQIVSLGLTGKWEKSVSRTGSDAITLCGGRRLVNNRPPNCIASWRLSENQSQRTGIPALLKVAILVSRDDQEKFSCKLAFTCKTDLKTAVESLFKKIPKDDPIIFQPNPNEKGTRPNKNVSYGDEELGSLNLDELCEVTFRRIISDGQKFRI</sequence>
<name>A0AAX6MHG1_9PEZI</name>
<dbReference type="Proteomes" id="UP001369815">
    <property type="component" value="Unassembled WGS sequence"/>
</dbReference>
<organism evidence="1 2">
    <name type="scientific">Daldinia eschscholtzii</name>
    <dbReference type="NCBI Taxonomy" id="292717"/>
    <lineage>
        <taxon>Eukaryota</taxon>
        <taxon>Fungi</taxon>
        <taxon>Dikarya</taxon>
        <taxon>Ascomycota</taxon>
        <taxon>Pezizomycotina</taxon>
        <taxon>Sordariomycetes</taxon>
        <taxon>Xylariomycetidae</taxon>
        <taxon>Xylariales</taxon>
        <taxon>Hypoxylaceae</taxon>
        <taxon>Daldinia</taxon>
    </lineage>
</organism>
<evidence type="ECO:0000313" key="2">
    <source>
        <dbReference type="Proteomes" id="UP001369815"/>
    </source>
</evidence>
<dbReference type="AlphaFoldDB" id="A0AAX6MHG1"/>
<proteinExistence type="predicted"/>
<evidence type="ECO:0000313" key="1">
    <source>
        <dbReference type="EMBL" id="KAK6952059.1"/>
    </source>
</evidence>
<accession>A0AAX6MHG1</accession>
<reference evidence="1 2" key="1">
    <citation type="journal article" date="2024" name="Front Chem Biol">
        <title>Unveiling the potential of Daldinia eschscholtzii MFLUCC 19-0629 through bioactivity and bioinformatics studies for enhanced sustainable agriculture production.</title>
        <authorList>
            <person name="Brooks S."/>
            <person name="Weaver J.A."/>
            <person name="Klomchit A."/>
            <person name="Alharthi S.A."/>
            <person name="Onlamun T."/>
            <person name="Nurani R."/>
            <person name="Vong T.K."/>
            <person name="Alberti F."/>
            <person name="Greco C."/>
        </authorList>
    </citation>
    <scope>NUCLEOTIDE SEQUENCE [LARGE SCALE GENOMIC DNA]</scope>
    <source>
        <strain evidence="1">MFLUCC 19-0629</strain>
    </source>
</reference>
<keyword evidence="2" id="KW-1185">Reference proteome</keyword>
<gene>
    <name evidence="1" type="ORF">Daesc_006588</name>
</gene>
<comment type="caution">
    <text evidence="1">The sequence shown here is derived from an EMBL/GenBank/DDBJ whole genome shotgun (WGS) entry which is preliminary data.</text>
</comment>